<dbReference type="GO" id="GO:0000387">
    <property type="term" value="P:spliceosomal snRNP assembly"/>
    <property type="evidence" value="ECO:0007669"/>
    <property type="project" value="InterPro"/>
</dbReference>
<keyword evidence="3" id="KW-1185">Reference proteome</keyword>
<name>W7AP44_9APIC</name>
<evidence type="ECO:0000313" key="3">
    <source>
        <dbReference type="Proteomes" id="UP000030640"/>
    </source>
</evidence>
<evidence type="ECO:0000256" key="1">
    <source>
        <dbReference type="SAM" id="MobiDB-lite"/>
    </source>
</evidence>
<reference evidence="2 3" key="1">
    <citation type="submission" date="2013-02" db="EMBL/GenBank/DDBJ databases">
        <title>The Genome Sequence of Plasmodium inui San Antonio 1.</title>
        <authorList>
            <consortium name="The Broad Institute Genome Sequencing Platform"/>
            <consortium name="The Broad Institute Genome Sequencing Center for Infectious Disease"/>
            <person name="Neafsey D."/>
            <person name="Cheeseman I."/>
            <person name="Volkman S."/>
            <person name="Adams J."/>
            <person name="Walker B."/>
            <person name="Young S.K."/>
            <person name="Zeng Q."/>
            <person name="Gargeya S."/>
            <person name="Fitzgerald M."/>
            <person name="Haas B."/>
            <person name="Abouelleil A."/>
            <person name="Alvarado L."/>
            <person name="Arachchi H.M."/>
            <person name="Berlin A.M."/>
            <person name="Chapman S.B."/>
            <person name="Dewar J."/>
            <person name="Goldberg J."/>
            <person name="Griggs A."/>
            <person name="Gujja S."/>
            <person name="Hansen M."/>
            <person name="Howarth C."/>
            <person name="Imamovic A."/>
            <person name="Larimer J."/>
            <person name="McCowan C."/>
            <person name="Murphy C."/>
            <person name="Neiman D."/>
            <person name="Pearson M."/>
            <person name="Priest M."/>
            <person name="Roberts A."/>
            <person name="Saif S."/>
            <person name="Shea T."/>
            <person name="Sisk P."/>
            <person name="Sykes S."/>
            <person name="Wortman J."/>
            <person name="Nusbaum C."/>
            <person name="Birren B."/>
        </authorList>
    </citation>
    <scope>NUCLEOTIDE SEQUENCE [LARGE SCALE GENOMIC DNA]</scope>
    <source>
        <strain evidence="2 3">San Antonio 1</strain>
    </source>
</reference>
<proteinExistence type="predicted"/>
<dbReference type="EMBL" id="KI965467">
    <property type="protein sequence ID" value="EUD67146.1"/>
    <property type="molecule type" value="Genomic_DNA"/>
</dbReference>
<dbReference type="OrthoDB" id="383885at2759"/>
<sequence length="316" mass="36748">MDSKDALLQSEAFSLEEIFECDITNEENKSIVDYLRQMQNERDQLPSTVSVRSIKGAEQQSGNNDGKYSSKHQIFVLLDKYKETNLTKYDGSSWKEEVVHHVRSVRKYIHRKYNRRIIDGLKYHSAKCAVLSKLKRRENLISIFSSSPLCIHLYLYGINYKQVVHYLHVIASHLVDRQEGHSWMMYVWIIYLLILLDSLQALDSSVSSDLQAIKRACAERGQKHSDVEKQNDVERNRDVEKNSDVERNRNVEKNSDVERNRDVGKHNAAHPSELTFLTHFYCNSPSGVSSTAYSSHCPQSIYYVIYYLITDIFNQK</sequence>
<dbReference type="GeneID" id="20037570"/>
<dbReference type="AlphaFoldDB" id="W7AP44"/>
<evidence type="ECO:0000313" key="2">
    <source>
        <dbReference type="EMBL" id="EUD67146.1"/>
    </source>
</evidence>
<dbReference type="Pfam" id="PF04938">
    <property type="entry name" value="SIP1"/>
    <property type="match status" value="1"/>
</dbReference>
<dbReference type="RefSeq" id="XP_008816117.1">
    <property type="nucleotide sequence ID" value="XM_008817895.1"/>
</dbReference>
<gene>
    <name evidence="2" type="ORF">C922_02296</name>
</gene>
<dbReference type="Proteomes" id="UP000030640">
    <property type="component" value="Unassembled WGS sequence"/>
</dbReference>
<dbReference type="Gene3D" id="1.20.58.1070">
    <property type="match status" value="1"/>
</dbReference>
<dbReference type="InterPro" id="IPR035426">
    <property type="entry name" value="Gemin2/Brr1"/>
</dbReference>
<dbReference type="VEuPathDB" id="PlasmoDB:C922_02296"/>
<organism evidence="2 3">
    <name type="scientific">Plasmodium inui San Antonio 1</name>
    <dbReference type="NCBI Taxonomy" id="1237626"/>
    <lineage>
        <taxon>Eukaryota</taxon>
        <taxon>Sar</taxon>
        <taxon>Alveolata</taxon>
        <taxon>Apicomplexa</taxon>
        <taxon>Aconoidasida</taxon>
        <taxon>Haemosporida</taxon>
        <taxon>Plasmodiidae</taxon>
        <taxon>Plasmodium</taxon>
        <taxon>Plasmodium (Plasmodium)</taxon>
    </lineage>
</organism>
<accession>W7AP44</accession>
<protein>
    <recommendedName>
        <fullName evidence="4">Plasmodium RESA N-terminal domain-containing protein</fullName>
    </recommendedName>
</protein>
<evidence type="ECO:0008006" key="4">
    <source>
        <dbReference type="Google" id="ProtNLM"/>
    </source>
</evidence>
<feature type="region of interest" description="Disordered" evidence="1">
    <location>
        <begin position="223"/>
        <end position="265"/>
    </location>
</feature>